<dbReference type="PANTHER" id="PTHR13161">
    <property type="entry name" value="SPLICING FACTOR SUPPRESSOR OF WHITE APRICOT"/>
    <property type="match status" value="1"/>
</dbReference>
<feature type="region of interest" description="Disordered" evidence="7">
    <location>
        <begin position="448"/>
        <end position="487"/>
    </location>
</feature>
<feature type="compositionally biased region" description="Pro residues" evidence="7">
    <location>
        <begin position="253"/>
        <end position="265"/>
    </location>
</feature>
<feature type="compositionally biased region" description="Basic residues" evidence="7">
    <location>
        <begin position="759"/>
        <end position="778"/>
    </location>
</feature>
<keyword evidence="3" id="KW-0694">RNA-binding</keyword>
<evidence type="ECO:0000259" key="8">
    <source>
        <dbReference type="PROSITE" id="PS50128"/>
    </source>
</evidence>
<proteinExistence type="predicted"/>
<dbReference type="OrthoDB" id="5836667at2759"/>
<dbReference type="Pfam" id="PF01805">
    <property type="entry name" value="Surp"/>
    <property type="match status" value="2"/>
</dbReference>
<dbReference type="SMART" id="SM00648">
    <property type="entry name" value="SWAP"/>
    <property type="match status" value="2"/>
</dbReference>
<evidence type="ECO:0000256" key="7">
    <source>
        <dbReference type="SAM" id="MobiDB-lite"/>
    </source>
</evidence>
<feature type="region of interest" description="Disordered" evidence="7">
    <location>
        <begin position="240"/>
        <end position="271"/>
    </location>
</feature>
<feature type="region of interest" description="Disordered" evidence="7">
    <location>
        <begin position="554"/>
        <end position="626"/>
    </location>
</feature>
<protein>
    <recommendedName>
        <fullName evidence="8">SURP motif domain-containing protein</fullName>
    </recommendedName>
</protein>
<feature type="domain" description="SURP motif" evidence="8">
    <location>
        <begin position="372"/>
        <end position="412"/>
    </location>
</feature>
<dbReference type="SUPFAM" id="SSF109905">
    <property type="entry name" value="Surp module (SWAP domain)"/>
    <property type="match status" value="2"/>
</dbReference>
<feature type="compositionally biased region" description="Low complexity" evidence="7">
    <location>
        <begin position="861"/>
        <end position="871"/>
    </location>
</feature>
<keyword evidence="2" id="KW-0677">Repeat</keyword>
<evidence type="ECO:0000313" key="10">
    <source>
        <dbReference type="Proteomes" id="UP001153714"/>
    </source>
</evidence>
<reference evidence="9" key="2">
    <citation type="submission" date="2022-10" db="EMBL/GenBank/DDBJ databases">
        <authorList>
            <consortium name="ENA_rothamsted_submissions"/>
            <consortium name="culmorum"/>
            <person name="King R."/>
        </authorList>
    </citation>
    <scope>NUCLEOTIDE SEQUENCE</scope>
</reference>
<evidence type="ECO:0000256" key="5">
    <source>
        <dbReference type="ARBA" id="ARBA00023163"/>
    </source>
</evidence>
<dbReference type="InterPro" id="IPR019147">
    <property type="entry name" value="SWAP_N_domain"/>
</dbReference>
<dbReference type="InterPro" id="IPR035967">
    <property type="entry name" value="SWAP/Surp_sf"/>
</dbReference>
<feature type="compositionally biased region" description="Basic and acidic residues" evidence="7">
    <location>
        <begin position="705"/>
        <end position="717"/>
    </location>
</feature>
<feature type="region of interest" description="Disordered" evidence="7">
    <location>
        <begin position="649"/>
        <end position="871"/>
    </location>
</feature>
<dbReference type="EMBL" id="OU893334">
    <property type="protein sequence ID" value="CAH0758371.1"/>
    <property type="molecule type" value="Genomic_DNA"/>
</dbReference>
<dbReference type="InterPro" id="IPR040397">
    <property type="entry name" value="SWAP"/>
</dbReference>
<keyword evidence="10" id="KW-1185">Reference proteome</keyword>
<feature type="compositionally biased region" description="Basic and acidic residues" evidence="7">
    <location>
        <begin position="649"/>
        <end position="683"/>
    </location>
</feature>
<reference evidence="9" key="1">
    <citation type="submission" date="2021-12" db="EMBL/GenBank/DDBJ databases">
        <authorList>
            <person name="King R."/>
        </authorList>
    </citation>
    <scope>NUCLEOTIDE SEQUENCE</scope>
</reference>
<keyword evidence="4" id="KW-0805">Transcription regulation</keyword>
<feature type="compositionally biased region" description="Pro residues" evidence="7">
    <location>
        <begin position="521"/>
        <end position="537"/>
    </location>
</feature>
<evidence type="ECO:0000256" key="4">
    <source>
        <dbReference type="ARBA" id="ARBA00023015"/>
    </source>
</evidence>
<sequence length="871" mass="99370">MVLKLNHLGRYDARGALHDLSSLEAPPGGYDWRVELTKAELDVEQLCDEERYRALRTDEDEEEMYKEEELKRLHAAGYGQVGFNYDAPKEQETLPLVEVEEPFLPSVAFKALLPEGMVLPETLKQNAIIEKTAKFIANQGTQMEILIKAKQRDNPQFKFLNKDSELNAYYTVLIGLVKAGTWPEKKIEVVEEKPPEPDEYLHPSLASTIIESAPSIPSIQYRPSADCDYTMLVSKMRGESALDEPYSELAPGEEPPPGTEPLPPRPHVHPHVHHITRPPLMYHRAPSDDQSSYVQPVQYAAYNSHHVVPSPPPAVPQASTIISTTTNTSTGLSLMKNYNTDSETEDSDFDDTSSTESKLPAILVPPEDVQVVIDKMAAYVARNGDEFAEIVRAKNDPRFTFLEPAHEYHPYYQKLMQEKRGIDVNGTKQGKRKSSAPVSFSIKKLKEPDPILPKPALPYESSSEDESDKQERHDEPKDVPKPVPQPLPAVIVPPVVVYKIENPTPEPIVEIVKPTPKPVVIPKPVAPPNPVPIPKPIPDVKEEPKPVVVEMKPAPVAEECNKPQIVNDKKKVSESPVKEKRRYKERKKEYRSKSEVNESWRPEKKSVDREKRKDRDSERVKKRRVISKEMCENEIISLVDNAEELIDLTGDHSDTKGDVESEGDKVKQQERRRRAAEFLKKVGVDPTAAALPTTSLASAMVDTLESLRKKKAEEEEKRRKREKRRHRDRYDYQNGSERSHRKSKRRRRSSEDESDYDGKRRRRKKDKKHTTKNRKRRRRETDILGEDVDQPLNIDLTNTLKELRNSSPTKELVQDIDAGQQSLVRRDSGEEDGDGKRKDRRKKKEEREYSEGEWSSDSEQDSASSASRMEE</sequence>
<evidence type="ECO:0000256" key="3">
    <source>
        <dbReference type="ARBA" id="ARBA00022884"/>
    </source>
</evidence>
<feature type="compositionally biased region" description="Basic residues" evidence="7">
    <location>
        <begin position="739"/>
        <end position="748"/>
    </location>
</feature>
<feature type="compositionally biased region" description="Low complexity" evidence="7">
    <location>
        <begin position="686"/>
        <end position="699"/>
    </location>
</feature>
<dbReference type="GO" id="GO:0000395">
    <property type="term" value="P:mRNA 5'-splice site recognition"/>
    <property type="evidence" value="ECO:0007669"/>
    <property type="project" value="TreeGrafter"/>
</dbReference>
<accession>A0A9P0C9R6</accession>
<dbReference type="PANTHER" id="PTHR13161:SF15">
    <property type="entry name" value="SPLICING FACTOR, SUPPRESSOR OF WHITE-APRICOT HOMOLOG"/>
    <property type="match status" value="1"/>
</dbReference>
<dbReference type="Proteomes" id="UP001153714">
    <property type="component" value="Chromosome 3"/>
</dbReference>
<keyword evidence="1" id="KW-0507">mRNA processing</keyword>
<feature type="compositionally biased region" description="Basic and acidic residues" evidence="7">
    <location>
        <begin position="567"/>
        <end position="578"/>
    </location>
</feature>
<organism evidence="9 10">
    <name type="scientific">Diatraea saccharalis</name>
    <name type="common">sugarcane borer</name>
    <dbReference type="NCBI Taxonomy" id="40085"/>
    <lineage>
        <taxon>Eukaryota</taxon>
        <taxon>Metazoa</taxon>
        <taxon>Ecdysozoa</taxon>
        <taxon>Arthropoda</taxon>
        <taxon>Hexapoda</taxon>
        <taxon>Insecta</taxon>
        <taxon>Pterygota</taxon>
        <taxon>Neoptera</taxon>
        <taxon>Endopterygota</taxon>
        <taxon>Lepidoptera</taxon>
        <taxon>Glossata</taxon>
        <taxon>Ditrysia</taxon>
        <taxon>Pyraloidea</taxon>
        <taxon>Crambidae</taxon>
        <taxon>Crambinae</taxon>
        <taxon>Diatraea</taxon>
    </lineage>
</organism>
<keyword evidence="5" id="KW-0804">Transcription</keyword>
<evidence type="ECO:0000256" key="2">
    <source>
        <dbReference type="ARBA" id="ARBA00022737"/>
    </source>
</evidence>
<evidence type="ECO:0000313" key="9">
    <source>
        <dbReference type="EMBL" id="CAH0758371.1"/>
    </source>
</evidence>
<dbReference type="InterPro" id="IPR000061">
    <property type="entry name" value="Surp"/>
</dbReference>
<feature type="region of interest" description="Disordered" evidence="7">
    <location>
        <begin position="521"/>
        <end position="541"/>
    </location>
</feature>
<keyword evidence="6" id="KW-0508">mRNA splicing</keyword>
<evidence type="ECO:0000256" key="6">
    <source>
        <dbReference type="ARBA" id="ARBA00023187"/>
    </source>
</evidence>
<evidence type="ECO:0000256" key="1">
    <source>
        <dbReference type="ARBA" id="ARBA00022664"/>
    </source>
</evidence>
<gene>
    <name evidence="9" type="ORF">DIATSA_LOCUS8812</name>
</gene>
<feature type="domain" description="SURP motif" evidence="8">
    <location>
        <begin position="128"/>
        <end position="170"/>
    </location>
</feature>
<feature type="compositionally biased region" description="Basic residues" evidence="7">
    <location>
        <begin position="718"/>
        <end position="727"/>
    </location>
</feature>
<feature type="compositionally biased region" description="Polar residues" evidence="7">
    <location>
        <begin position="795"/>
        <end position="809"/>
    </location>
</feature>
<feature type="compositionally biased region" description="Basic and acidic residues" evidence="7">
    <location>
        <begin position="586"/>
        <end position="619"/>
    </location>
</feature>
<dbReference type="SMART" id="SM01141">
    <property type="entry name" value="DRY_EERY"/>
    <property type="match status" value="1"/>
</dbReference>
<dbReference type="AlphaFoldDB" id="A0A9P0C9R6"/>
<dbReference type="Gene3D" id="1.10.10.790">
    <property type="entry name" value="Surp module"/>
    <property type="match status" value="2"/>
</dbReference>
<dbReference type="GO" id="GO:0003723">
    <property type="term" value="F:RNA binding"/>
    <property type="evidence" value="ECO:0007669"/>
    <property type="project" value="UniProtKB-KW"/>
</dbReference>
<dbReference type="PROSITE" id="PS50128">
    <property type="entry name" value="SURP"/>
    <property type="match status" value="2"/>
</dbReference>
<name>A0A9P0C9R6_9NEOP</name>
<feature type="compositionally biased region" description="Basic and acidic residues" evidence="7">
    <location>
        <begin position="469"/>
        <end position="480"/>
    </location>
</feature>